<gene>
    <name evidence="2" type="ORF">CR159_15050</name>
</gene>
<dbReference type="SUPFAM" id="SSF47240">
    <property type="entry name" value="Ferritin-like"/>
    <property type="match status" value="1"/>
</dbReference>
<accession>A0A2N4U231</accession>
<dbReference type="RefSeq" id="WP_102074782.1">
    <property type="nucleotide sequence ID" value="NZ_PDNW01000013.1"/>
</dbReference>
<protein>
    <submittedName>
        <fullName evidence="2">Ferritin Dps family protein</fullName>
    </submittedName>
</protein>
<dbReference type="Gene3D" id="1.20.1260.10">
    <property type="match status" value="1"/>
</dbReference>
<evidence type="ECO:0000313" key="2">
    <source>
        <dbReference type="EMBL" id="PLC49074.1"/>
    </source>
</evidence>
<dbReference type="OrthoDB" id="5291582at2"/>
<dbReference type="EMBL" id="PDNW01000013">
    <property type="protein sequence ID" value="PLC49074.1"/>
    <property type="molecule type" value="Genomic_DNA"/>
</dbReference>
<name>A0A2N4U231_9BURK</name>
<comment type="caution">
    <text evidence="2">The sequence shown here is derived from an EMBL/GenBank/DDBJ whole genome shotgun (WGS) entry which is preliminary data.</text>
</comment>
<keyword evidence="3" id="KW-1185">Reference proteome</keyword>
<proteinExistence type="predicted"/>
<reference evidence="2 3" key="1">
    <citation type="submission" date="2017-10" db="EMBL/GenBank/DDBJ databases">
        <title>Two draft genome sequences of Pusillimonas sp. strains isolated from a nitrate- and radionuclide-contaminated groundwater in Russia.</title>
        <authorList>
            <person name="Grouzdev D.S."/>
            <person name="Tourova T.P."/>
            <person name="Goeva M.A."/>
            <person name="Babich T.L."/>
            <person name="Sokolova D.S."/>
            <person name="Abdullin R."/>
            <person name="Poltaraus A.B."/>
            <person name="Toshchakov S.V."/>
            <person name="Nazina T.N."/>
        </authorList>
    </citation>
    <scope>NUCLEOTIDE SEQUENCE [LARGE SCALE GENOMIC DNA]</scope>
    <source>
        <strain evidence="2 3">JR1/69-3-13</strain>
    </source>
</reference>
<dbReference type="CDD" id="cd00657">
    <property type="entry name" value="Ferritin_like"/>
    <property type="match status" value="1"/>
</dbReference>
<dbReference type="InterPro" id="IPR009078">
    <property type="entry name" value="Ferritin-like_SF"/>
</dbReference>
<evidence type="ECO:0000313" key="3">
    <source>
        <dbReference type="Proteomes" id="UP000234190"/>
    </source>
</evidence>
<dbReference type="Proteomes" id="UP000234190">
    <property type="component" value="Unassembled WGS sequence"/>
</dbReference>
<feature type="compositionally biased region" description="Polar residues" evidence="1">
    <location>
        <begin position="23"/>
        <end position="34"/>
    </location>
</feature>
<feature type="region of interest" description="Disordered" evidence="1">
    <location>
        <begin position="1"/>
        <end position="41"/>
    </location>
</feature>
<sequence length="241" mass="25791">MEDNTKIGMNRTGMQMSPVEGPSQAQFALSQPPSSEGGASALSEVRAQYVAQSLRVGSVPLPGTGKGVLATTVDKIKGKNPEVLINKLGQRLAFERSGVRLYQALITKVEASGHIRRAELRTDLLHICSEEAAHFHLLTGVMENLGADPTAQTPCADVSAVASLGLLQVITDPRTTIAQSLEAILTAELTDNACWELLCDLAAESGHGDLVQLFQQAVQSEAEHLVLIKKWLREMVLSEAA</sequence>
<dbReference type="AlphaFoldDB" id="A0A2N4U231"/>
<dbReference type="InterPro" id="IPR012347">
    <property type="entry name" value="Ferritin-like"/>
</dbReference>
<evidence type="ECO:0000256" key="1">
    <source>
        <dbReference type="SAM" id="MobiDB-lite"/>
    </source>
</evidence>
<organism evidence="2 3">
    <name type="scientific">Pollutimonas subterranea</name>
    <dbReference type="NCBI Taxonomy" id="2045210"/>
    <lineage>
        <taxon>Bacteria</taxon>
        <taxon>Pseudomonadati</taxon>
        <taxon>Pseudomonadota</taxon>
        <taxon>Betaproteobacteria</taxon>
        <taxon>Burkholderiales</taxon>
        <taxon>Alcaligenaceae</taxon>
        <taxon>Pollutimonas</taxon>
    </lineage>
</organism>